<dbReference type="KEGG" id="ani:ANIA_03407"/>
<dbReference type="HOGENOM" id="CLU_025889_0_0_1"/>
<feature type="compositionally biased region" description="Low complexity" evidence="7">
    <location>
        <begin position="456"/>
        <end position="470"/>
    </location>
</feature>
<dbReference type="PANTHER" id="PTHR15462:SF8">
    <property type="entry name" value="SERINE PROTEASE"/>
    <property type="match status" value="1"/>
</dbReference>
<dbReference type="eggNOG" id="ENOG502SNI5">
    <property type="taxonomic scope" value="Eukaryota"/>
</dbReference>
<dbReference type="AlphaFoldDB" id="Q5B7S3"/>
<evidence type="ECO:0000256" key="3">
    <source>
        <dbReference type="ARBA" id="ARBA00022729"/>
    </source>
</evidence>
<accession>Q5B7S3</accession>
<dbReference type="GO" id="GO:0006508">
    <property type="term" value="P:proteolysis"/>
    <property type="evidence" value="ECO:0007669"/>
    <property type="project" value="UniProtKB-KW"/>
</dbReference>
<keyword evidence="2 6" id="KW-0645">Protease</keyword>
<evidence type="ECO:0000313" key="8">
    <source>
        <dbReference type="EMBL" id="CBF82770.1"/>
    </source>
</evidence>
<accession>C8VHL3</accession>
<dbReference type="SUPFAM" id="SSF50494">
    <property type="entry name" value="Trypsin-like serine proteases"/>
    <property type="match status" value="1"/>
</dbReference>
<comment type="similarity">
    <text evidence="1 6">Belongs to the peptidase S1B family.</text>
</comment>
<dbReference type="EMBL" id="BN001306">
    <property type="protein sequence ID" value="CBF82770.1"/>
    <property type="molecule type" value="Genomic_DNA"/>
</dbReference>
<organism evidence="8 9">
    <name type="scientific">Emericella nidulans (strain FGSC A4 / ATCC 38163 / CBS 112.46 / NRRL 194 / M139)</name>
    <name type="common">Aspergillus nidulans</name>
    <dbReference type="NCBI Taxonomy" id="227321"/>
    <lineage>
        <taxon>Eukaryota</taxon>
        <taxon>Fungi</taxon>
        <taxon>Dikarya</taxon>
        <taxon>Ascomycota</taxon>
        <taxon>Pezizomycotina</taxon>
        <taxon>Eurotiomycetes</taxon>
        <taxon>Eurotiomycetidae</taxon>
        <taxon>Eurotiales</taxon>
        <taxon>Aspergillaceae</taxon>
        <taxon>Aspergillus</taxon>
        <taxon>Aspergillus subgen. Nidulantes</taxon>
    </lineage>
</organism>
<feature type="compositionally biased region" description="Basic residues" evidence="7">
    <location>
        <begin position="282"/>
        <end position="295"/>
    </location>
</feature>
<dbReference type="OrthoDB" id="3693942at2759"/>
<dbReference type="GO" id="GO:0008236">
    <property type="term" value="F:serine-type peptidase activity"/>
    <property type="evidence" value="ECO:0007669"/>
    <property type="project" value="UniProtKB-KW"/>
</dbReference>
<keyword evidence="9" id="KW-1185">Reference proteome</keyword>
<protein>
    <recommendedName>
        <fullName evidence="6">Serine protease</fullName>
        <ecNumber evidence="6">3.4.21.-</ecNumber>
    </recommendedName>
</protein>
<keyword evidence="3" id="KW-0732">Signal</keyword>
<dbReference type="EC" id="3.4.21.-" evidence="6"/>
<dbReference type="OMA" id="GHCAFDH"/>
<keyword evidence="5 6" id="KW-0720">Serine protease</keyword>
<dbReference type="Proteomes" id="UP000000560">
    <property type="component" value="Chromosome VI"/>
</dbReference>
<evidence type="ECO:0000256" key="7">
    <source>
        <dbReference type="SAM" id="MobiDB-lite"/>
    </source>
</evidence>
<dbReference type="RefSeq" id="XP_661011.1">
    <property type="nucleotide sequence ID" value="XM_655919.1"/>
</dbReference>
<evidence type="ECO:0000256" key="5">
    <source>
        <dbReference type="ARBA" id="ARBA00022825"/>
    </source>
</evidence>
<dbReference type="InterPro" id="IPR009003">
    <property type="entry name" value="Peptidase_S1_PA"/>
</dbReference>
<gene>
    <name evidence="8" type="ORF">ANIA_03407</name>
</gene>
<dbReference type="Gene3D" id="2.40.10.10">
    <property type="entry name" value="Trypsin-like serine proteases"/>
    <property type="match status" value="2"/>
</dbReference>
<dbReference type="InterPro" id="IPR043504">
    <property type="entry name" value="Peptidase_S1_PA_chymotrypsin"/>
</dbReference>
<reference evidence="9" key="2">
    <citation type="journal article" date="2009" name="Fungal Genet. Biol.">
        <title>The 2008 update of the Aspergillus nidulans genome annotation: a community effort.</title>
        <authorList>
            <person name="Wortman J.R."/>
            <person name="Gilsenan J.M."/>
            <person name="Joardar V."/>
            <person name="Deegan J."/>
            <person name="Clutterbuck J."/>
            <person name="Andersen M.R."/>
            <person name="Archer D."/>
            <person name="Bencina M."/>
            <person name="Braus G."/>
            <person name="Coutinho P."/>
            <person name="von Dohren H."/>
            <person name="Doonan J."/>
            <person name="Driessen A.J."/>
            <person name="Durek P."/>
            <person name="Espeso E."/>
            <person name="Fekete E."/>
            <person name="Flipphi M."/>
            <person name="Estrada C.G."/>
            <person name="Geysens S."/>
            <person name="Goldman G."/>
            <person name="de Groot P.W."/>
            <person name="Hansen K."/>
            <person name="Harris S.D."/>
            <person name="Heinekamp T."/>
            <person name="Helmstaedt K."/>
            <person name="Henrissat B."/>
            <person name="Hofmann G."/>
            <person name="Homan T."/>
            <person name="Horio T."/>
            <person name="Horiuchi H."/>
            <person name="James S."/>
            <person name="Jones M."/>
            <person name="Karaffa L."/>
            <person name="Karanyi Z."/>
            <person name="Kato M."/>
            <person name="Keller N."/>
            <person name="Kelly D.E."/>
            <person name="Kiel J.A."/>
            <person name="Kim J.M."/>
            <person name="van der Klei I.J."/>
            <person name="Klis F.M."/>
            <person name="Kovalchuk A."/>
            <person name="Krasevec N."/>
            <person name="Kubicek C.P."/>
            <person name="Liu B."/>
            <person name="Maccabe A."/>
            <person name="Meyer V."/>
            <person name="Mirabito P."/>
            <person name="Miskei M."/>
            <person name="Mos M."/>
            <person name="Mullins J."/>
            <person name="Nelson D.R."/>
            <person name="Nielsen J."/>
            <person name="Oakley B.R."/>
            <person name="Osmani S.A."/>
            <person name="Pakula T."/>
            <person name="Paszewski A."/>
            <person name="Paulsen I."/>
            <person name="Pilsyk S."/>
            <person name="Pocsi I."/>
            <person name="Punt P.J."/>
            <person name="Ram A.F."/>
            <person name="Ren Q."/>
            <person name="Robellet X."/>
            <person name="Robson G."/>
            <person name="Seiboth B."/>
            <person name="van Solingen P."/>
            <person name="Specht T."/>
            <person name="Sun J."/>
            <person name="Taheri-Talesh N."/>
            <person name="Takeshita N."/>
            <person name="Ussery D."/>
            <person name="vanKuyk P.A."/>
            <person name="Visser H."/>
            <person name="van de Vondervoort P.J."/>
            <person name="de Vries R.P."/>
            <person name="Walton J."/>
            <person name="Xiang X."/>
            <person name="Xiong Y."/>
            <person name="Zeng A.P."/>
            <person name="Brandt B.W."/>
            <person name="Cornell M.J."/>
            <person name="van den Hondel C.A."/>
            <person name="Visser J."/>
            <person name="Oliver S.G."/>
            <person name="Turner G."/>
        </authorList>
    </citation>
    <scope>GENOME REANNOTATION</scope>
    <source>
        <strain evidence="9">FGSC A4 / ATCC 38163 / CBS 112.46 / NRRL 194 / M139</strain>
    </source>
</reference>
<dbReference type="STRING" id="227321.Q5B7S3"/>
<feature type="region of interest" description="Disordered" evidence="7">
    <location>
        <begin position="278"/>
        <end position="297"/>
    </location>
</feature>
<evidence type="ECO:0000313" key="9">
    <source>
        <dbReference type="Proteomes" id="UP000000560"/>
    </source>
</evidence>
<name>Q5B7S3_EMENI</name>
<keyword evidence="4 6" id="KW-0378">Hydrolase</keyword>
<evidence type="ECO:0000256" key="6">
    <source>
        <dbReference type="RuleBase" id="RU004296"/>
    </source>
</evidence>
<dbReference type="VEuPathDB" id="FungiDB:AN3407"/>
<evidence type="ECO:0000256" key="4">
    <source>
        <dbReference type="ARBA" id="ARBA00022801"/>
    </source>
</evidence>
<sequence length="712" mass="79140">MPLLFNGNHRSSLSENEIPVWDLRTSSSEVPDDVQYLKYVNGSPSQLEQDNRNSVNRRDILPGGKYRGIAKLFLRFENSEADTWVVATGFCVRDDLVATAGHSVYNWEYELGELTEAKVYLGYTGKQNIDNPEVEFRFGKRVATTPEWMEKGGRREANLAFIKLNKPFREVTPYDYRDTPESDMMNIGVVGFAGDLKKNGEPGATLYECFQDTKWSLDKSRWQMLEYQIDPYGGMSGAPVLDEDMNCIGVHTYGGERNCATVVGHHGHSFEPYFDALDSRTERRRGGRQPQRRGRGGIDEEQDLVCQILRLIRDFPDPIPRDILSPDTRLSLGQLGVRAGAVANIALSAAANAVTEDVDTSDKNFEFERDQAFDNITQRAILAEAALAAVQQMSTRLRQSEHVFNTITQVVIDLLPTIQQAGSTVINSAQEPILRLALDEIKNGGKRSGRSESIPSLRQSRGAASRRGLSGRKAQFVDALSEGARDERTERFVSNIASDGLSDDAEIKWDNLNISKHLQSTSSIIEAGKKQPSVVGPLLVSKGQKRQHGHGVHPQHQINLHNLHELMEMDLQDDEFPLSIECLPLRAVVAEAALQAIIRIQQRDLEDEGLFDTMREVIRKHGPTIVKIAPAVIRKVAPVFTAIATEGEEYAVEKGRGEYGYSGKYATKYGARREGSPQRYSLTTKAKGLAKSKLAGTAAGISSAERQFLQAF</sequence>
<dbReference type="InParanoid" id="Q5B7S3"/>
<proteinExistence type="inferred from homology"/>
<dbReference type="InterPro" id="IPR050966">
    <property type="entry name" value="Glutamyl_endopeptidase"/>
</dbReference>
<evidence type="ECO:0000256" key="1">
    <source>
        <dbReference type="ARBA" id="ARBA00008764"/>
    </source>
</evidence>
<feature type="region of interest" description="Disordered" evidence="7">
    <location>
        <begin position="444"/>
        <end position="470"/>
    </location>
</feature>
<dbReference type="Pfam" id="PF13365">
    <property type="entry name" value="Trypsin_2"/>
    <property type="match status" value="1"/>
</dbReference>
<dbReference type="PANTHER" id="PTHR15462">
    <property type="entry name" value="SERINE PROTEASE"/>
    <property type="match status" value="1"/>
</dbReference>
<evidence type="ECO:0000256" key="2">
    <source>
        <dbReference type="ARBA" id="ARBA00022670"/>
    </source>
</evidence>
<dbReference type="GeneID" id="2874115"/>
<reference evidence="9" key="1">
    <citation type="journal article" date="2005" name="Nature">
        <title>Sequencing of Aspergillus nidulans and comparative analysis with A. fumigatus and A. oryzae.</title>
        <authorList>
            <person name="Galagan J.E."/>
            <person name="Calvo S.E."/>
            <person name="Cuomo C."/>
            <person name="Ma L.J."/>
            <person name="Wortman J.R."/>
            <person name="Batzoglou S."/>
            <person name="Lee S.I."/>
            <person name="Basturkmen M."/>
            <person name="Spevak C.C."/>
            <person name="Clutterbuck J."/>
            <person name="Kapitonov V."/>
            <person name="Jurka J."/>
            <person name="Scazzocchio C."/>
            <person name="Farman M."/>
            <person name="Butler J."/>
            <person name="Purcell S."/>
            <person name="Harris S."/>
            <person name="Braus G.H."/>
            <person name="Draht O."/>
            <person name="Busch S."/>
            <person name="D'Enfert C."/>
            <person name="Bouchier C."/>
            <person name="Goldman G.H."/>
            <person name="Bell-Pedersen D."/>
            <person name="Griffiths-Jones S."/>
            <person name="Doonan J.H."/>
            <person name="Yu J."/>
            <person name="Vienken K."/>
            <person name="Pain A."/>
            <person name="Freitag M."/>
            <person name="Selker E.U."/>
            <person name="Archer D.B."/>
            <person name="Penalva M.A."/>
            <person name="Oakley B.R."/>
            <person name="Momany M."/>
            <person name="Tanaka T."/>
            <person name="Kumagai T."/>
            <person name="Asai K."/>
            <person name="Machida M."/>
            <person name="Nierman W.C."/>
            <person name="Denning D.W."/>
            <person name="Caddick M."/>
            <person name="Hynes M."/>
            <person name="Paoletti M."/>
            <person name="Fischer R."/>
            <person name="Miller B."/>
            <person name="Dyer P."/>
            <person name="Sachs M.S."/>
            <person name="Osmani S.A."/>
            <person name="Birren B.W."/>
        </authorList>
    </citation>
    <scope>NUCLEOTIDE SEQUENCE [LARGE SCALE GENOMIC DNA]</scope>
    <source>
        <strain evidence="9">FGSC A4 / ATCC 38163 / CBS 112.46 / NRRL 194 / M139</strain>
    </source>
</reference>
<dbReference type="PRINTS" id="PR00839">
    <property type="entry name" value="V8PROTEASE"/>
</dbReference>
<dbReference type="InterPro" id="IPR008256">
    <property type="entry name" value="Peptidase_S1B"/>
</dbReference>